<feature type="transmembrane region" description="Helical" evidence="6">
    <location>
        <begin position="54"/>
        <end position="74"/>
    </location>
</feature>
<feature type="transmembrane region" description="Helical" evidence="6">
    <location>
        <begin position="123"/>
        <end position="143"/>
    </location>
</feature>
<feature type="transmembrane region" description="Helical" evidence="6">
    <location>
        <begin position="186"/>
        <end position="204"/>
    </location>
</feature>
<evidence type="ECO:0000256" key="1">
    <source>
        <dbReference type="ARBA" id="ARBA00004141"/>
    </source>
</evidence>
<feature type="transmembrane region" description="Helical" evidence="6">
    <location>
        <begin position="253"/>
        <end position="271"/>
    </location>
</feature>
<evidence type="ECO:0000313" key="7">
    <source>
        <dbReference type="EMBL" id="SPF42254.1"/>
    </source>
</evidence>
<feature type="transmembrane region" description="Helical" evidence="6">
    <location>
        <begin position="408"/>
        <end position="430"/>
    </location>
</feature>
<evidence type="ECO:0000256" key="2">
    <source>
        <dbReference type="ARBA" id="ARBA00006117"/>
    </source>
</evidence>
<dbReference type="AlphaFoldDB" id="A0A2U3KRI0"/>
<gene>
    <name evidence="7" type="ORF">SBA1_430055</name>
</gene>
<evidence type="ECO:0000313" key="8">
    <source>
        <dbReference type="Proteomes" id="UP000238701"/>
    </source>
</evidence>
<keyword evidence="4 6" id="KW-1133">Transmembrane helix</keyword>
<dbReference type="PANTHER" id="PTHR16119">
    <property type="entry name" value="TRANSMEMBRANE PROTEIN 144"/>
    <property type="match status" value="1"/>
</dbReference>
<feature type="transmembrane region" description="Helical" evidence="6">
    <location>
        <begin position="316"/>
        <end position="335"/>
    </location>
</feature>
<dbReference type="EMBL" id="OMOD01000137">
    <property type="protein sequence ID" value="SPF42254.1"/>
    <property type="molecule type" value="Genomic_DNA"/>
</dbReference>
<name>A0A2U3KRI0_9BACT</name>
<dbReference type="SUPFAM" id="SSF103481">
    <property type="entry name" value="Multidrug resistance efflux transporter EmrE"/>
    <property type="match status" value="2"/>
</dbReference>
<feature type="transmembrane region" description="Helical" evidence="6">
    <location>
        <begin position="216"/>
        <end position="237"/>
    </location>
</feature>
<evidence type="ECO:0008006" key="9">
    <source>
        <dbReference type="Google" id="ProtNLM"/>
    </source>
</evidence>
<keyword evidence="5 6" id="KW-0472">Membrane</keyword>
<feature type="transmembrane region" description="Helical" evidence="6">
    <location>
        <begin position="155"/>
        <end position="174"/>
    </location>
</feature>
<protein>
    <recommendedName>
        <fullName evidence="9">Glucose uptake permease</fullName>
    </recommendedName>
</protein>
<dbReference type="PANTHER" id="PTHR16119:SF17">
    <property type="entry name" value="TRANSMEMBRANE PROTEIN 144"/>
    <property type="match status" value="1"/>
</dbReference>
<comment type="similarity">
    <text evidence="2">Belongs to the GRP transporter (TC 2.A.7.5) family.</text>
</comment>
<organism evidence="7 8">
    <name type="scientific">Candidatus Sulfotelmatobacter kueseliae</name>
    <dbReference type="NCBI Taxonomy" id="2042962"/>
    <lineage>
        <taxon>Bacteria</taxon>
        <taxon>Pseudomonadati</taxon>
        <taxon>Acidobacteriota</taxon>
        <taxon>Terriglobia</taxon>
        <taxon>Terriglobales</taxon>
        <taxon>Candidatus Korobacteraceae</taxon>
        <taxon>Candidatus Sulfotelmatobacter</taxon>
    </lineage>
</organism>
<dbReference type="GO" id="GO:0015144">
    <property type="term" value="F:carbohydrate transmembrane transporter activity"/>
    <property type="evidence" value="ECO:0007669"/>
    <property type="project" value="InterPro"/>
</dbReference>
<sequence length="436" mass="46789">MNSSPASGQATAVPNTMHAARLRSLQALGIFCGFAAGAWLGGAEAPIKLVNPDISPITVSLIMVCGVFLARWSVPAFVRGTAHVRNDVRQAPHLVVWAVLAGCMWAVANTLTIYAIRNVGLSIAFPLWNTNSLLGIFWGFLLFNELHYAGWKRWLGVLGGAAGMFAGATLLAIASSHQAAPGKAALGVFAALGAGILWGTMYIPYRKAYLTGMNPLSFITFFTIGELATMAALAIGYRGATPLWHELATARPVLFWLMLGGFVWVLGDLFQQYATKYVGISRGIPLSNTNQLWGLLWGVLVFHELAGGSPMVYAEVAGGSLLMALGAVAIALSSATEREHSSWKEVAEREGQRYGIEDEYVRAGIEGRAYETGPTRRTLLDWLLILGTTVLFAALALVARLPHLNISIGWAAVLVLAMFSLLAAGGVALWRTTRFR</sequence>
<keyword evidence="3 6" id="KW-0812">Transmembrane</keyword>
<dbReference type="InterPro" id="IPR010651">
    <property type="entry name" value="Sugar_transport"/>
</dbReference>
<dbReference type="Pfam" id="PF06800">
    <property type="entry name" value="Sugar_transport"/>
    <property type="match status" value="1"/>
</dbReference>
<evidence type="ECO:0000256" key="5">
    <source>
        <dbReference type="ARBA" id="ARBA00023136"/>
    </source>
</evidence>
<dbReference type="Proteomes" id="UP000238701">
    <property type="component" value="Unassembled WGS sequence"/>
</dbReference>
<evidence type="ECO:0000256" key="6">
    <source>
        <dbReference type="SAM" id="Phobius"/>
    </source>
</evidence>
<dbReference type="GO" id="GO:0016020">
    <property type="term" value="C:membrane"/>
    <property type="evidence" value="ECO:0007669"/>
    <property type="project" value="UniProtKB-SubCell"/>
</dbReference>
<dbReference type="InterPro" id="IPR037185">
    <property type="entry name" value="EmrE-like"/>
</dbReference>
<evidence type="ECO:0000256" key="3">
    <source>
        <dbReference type="ARBA" id="ARBA00022692"/>
    </source>
</evidence>
<comment type="subcellular location">
    <subcellularLocation>
        <location evidence="1">Membrane</location>
        <topology evidence="1">Multi-pass membrane protein</topology>
    </subcellularLocation>
</comment>
<accession>A0A2U3KRI0</accession>
<reference evidence="8" key="1">
    <citation type="submission" date="2018-02" db="EMBL/GenBank/DDBJ databases">
        <authorList>
            <person name="Hausmann B."/>
        </authorList>
    </citation>
    <scope>NUCLEOTIDE SEQUENCE [LARGE SCALE GENOMIC DNA]</scope>
    <source>
        <strain evidence="8">Peat soil MAG SbA1</strain>
    </source>
</reference>
<feature type="transmembrane region" description="Helical" evidence="6">
    <location>
        <begin position="94"/>
        <end position="117"/>
    </location>
</feature>
<evidence type="ECO:0000256" key="4">
    <source>
        <dbReference type="ARBA" id="ARBA00022989"/>
    </source>
</evidence>
<feature type="transmembrane region" description="Helical" evidence="6">
    <location>
        <begin position="25"/>
        <end position="42"/>
    </location>
</feature>
<proteinExistence type="inferred from homology"/>
<feature type="transmembrane region" description="Helical" evidence="6">
    <location>
        <begin position="382"/>
        <end position="402"/>
    </location>
</feature>